<evidence type="ECO:0000256" key="5">
    <source>
        <dbReference type="ARBA" id="ARBA00022917"/>
    </source>
</evidence>
<evidence type="ECO:0000256" key="1">
    <source>
        <dbReference type="ARBA" id="ARBA00013169"/>
    </source>
</evidence>
<evidence type="ECO:0000256" key="4">
    <source>
        <dbReference type="ARBA" id="ARBA00022840"/>
    </source>
</evidence>
<dbReference type="PANTHER" id="PTHR11946:SF93">
    <property type="entry name" value="VALINE--TRNA LIGASE, CHLOROPLASTIC_MITOCHONDRIAL 2"/>
    <property type="match status" value="1"/>
</dbReference>
<evidence type="ECO:0000259" key="10">
    <source>
        <dbReference type="Pfam" id="PF08264"/>
    </source>
</evidence>
<gene>
    <name evidence="11" type="ORF">MNEG_15874</name>
</gene>
<name>A0A0D2LJD3_9CHLO</name>
<dbReference type="Gene3D" id="1.10.730.10">
    <property type="entry name" value="Isoleucyl-tRNA Synthetase, Domain 1"/>
    <property type="match status" value="1"/>
</dbReference>
<dbReference type="InterPro" id="IPR009080">
    <property type="entry name" value="tRNAsynth_Ia_anticodon-bd"/>
</dbReference>
<evidence type="ECO:0000256" key="7">
    <source>
        <dbReference type="ARBA" id="ARBA00029936"/>
    </source>
</evidence>
<dbReference type="InterPro" id="IPR002303">
    <property type="entry name" value="Valyl-tRNA_ligase"/>
</dbReference>
<keyword evidence="2 11" id="KW-0436">Ligase</keyword>
<dbReference type="KEGG" id="mng:MNEG_15874"/>
<comment type="catalytic activity">
    <reaction evidence="8">
        <text>tRNA(Val) + L-valine + ATP = L-valyl-tRNA(Val) + AMP + diphosphate</text>
        <dbReference type="Rhea" id="RHEA:10704"/>
        <dbReference type="Rhea" id="RHEA-COMP:9672"/>
        <dbReference type="Rhea" id="RHEA-COMP:9708"/>
        <dbReference type="ChEBI" id="CHEBI:30616"/>
        <dbReference type="ChEBI" id="CHEBI:33019"/>
        <dbReference type="ChEBI" id="CHEBI:57762"/>
        <dbReference type="ChEBI" id="CHEBI:78442"/>
        <dbReference type="ChEBI" id="CHEBI:78537"/>
        <dbReference type="ChEBI" id="CHEBI:456215"/>
        <dbReference type="EC" id="6.1.1.9"/>
    </reaction>
</comment>
<evidence type="ECO:0000256" key="9">
    <source>
        <dbReference type="SAM" id="SignalP"/>
    </source>
</evidence>
<dbReference type="CDD" id="cd07962">
    <property type="entry name" value="Anticodon_Ia_Val"/>
    <property type="match status" value="1"/>
</dbReference>
<proteinExistence type="predicted"/>
<dbReference type="GO" id="GO:0006438">
    <property type="term" value="P:valyl-tRNA aminoacylation"/>
    <property type="evidence" value="ECO:0007669"/>
    <property type="project" value="InterPro"/>
</dbReference>
<evidence type="ECO:0000313" key="12">
    <source>
        <dbReference type="Proteomes" id="UP000054498"/>
    </source>
</evidence>
<dbReference type="Proteomes" id="UP000054498">
    <property type="component" value="Unassembled WGS sequence"/>
</dbReference>
<dbReference type="RefSeq" id="XP_013891109.1">
    <property type="nucleotide sequence ID" value="XM_014035655.1"/>
</dbReference>
<feature type="signal peptide" evidence="9">
    <location>
        <begin position="1"/>
        <end position="17"/>
    </location>
</feature>
<dbReference type="AlphaFoldDB" id="A0A0D2LJD3"/>
<evidence type="ECO:0000256" key="6">
    <source>
        <dbReference type="ARBA" id="ARBA00023146"/>
    </source>
</evidence>
<dbReference type="GO" id="GO:0004832">
    <property type="term" value="F:valine-tRNA ligase activity"/>
    <property type="evidence" value="ECO:0007669"/>
    <property type="project" value="UniProtKB-EC"/>
</dbReference>
<evidence type="ECO:0000256" key="3">
    <source>
        <dbReference type="ARBA" id="ARBA00022741"/>
    </source>
</evidence>
<dbReference type="STRING" id="145388.A0A0D2LJD3"/>
<accession>A0A0D2LJD3</accession>
<organism evidence="11 12">
    <name type="scientific">Monoraphidium neglectum</name>
    <dbReference type="NCBI Taxonomy" id="145388"/>
    <lineage>
        <taxon>Eukaryota</taxon>
        <taxon>Viridiplantae</taxon>
        <taxon>Chlorophyta</taxon>
        <taxon>core chlorophytes</taxon>
        <taxon>Chlorophyceae</taxon>
        <taxon>CS clade</taxon>
        <taxon>Sphaeropleales</taxon>
        <taxon>Selenastraceae</taxon>
        <taxon>Monoraphidium</taxon>
    </lineage>
</organism>
<dbReference type="GeneID" id="25733578"/>
<keyword evidence="4" id="KW-0067">ATP-binding</keyword>
<feature type="domain" description="Methionyl/Valyl/Leucyl/Isoleucyl-tRNA synthetase anticodon-binding" evidence="10">
    <location>
        <begin position="47"/>
        <end position="189"/>
    </location>
</feature>
<dbReference type="InterPro" id="IPR013155">
    <property type="entry name" value="M/V/L/I-tRNA-synth_anticd-bd"/>
</dbReference>
<dbReference type="EC" id="6.1.1.9" evidence="1"/>
<feature type="chain" id="PRO_5002257951" description="valine--tRNA ligase" evidence="9">
    <location>
        <begin position="18"/>
        <end position="232"/>
    </location>
</feature>
<dbReference type="GO" id="GO:0005524">
    <property type="term" value="F:ATP binding"/>
    <property type="evidence" value="ECO:0007669"/>
    <property type="project" value="UniProtKB-KW"/>
</dbReference>
<dbReference type="PANTHER" id="PTHR11946">
    <property type="entry name" value="VALYL-TRNA SYNTHETASES"/>
    <property type="match status" value="1"/>
</dbReference>
<dbReference type="EMBL" id="KK105965">
    <property type="protein sequence ID" value="KIY92089.1"/>
    <property type="molecule type" value="Genomic_DNA"/>
</dbReference>
<evidence type="ECO:0000256" key="8">
    <source>
        <dbReference type="ARBA" id="ARBA00047552"/>
    </source>
</evidence>
<keyword evidence="6 11" id="KW-0030">Aminoacyl-tRNA synthetase</keyword>
<dbReference type="OrthoDB" id="629407at2759"/>
<keyword evidence="9" id="KW-0732">Signal</keyword>
<reference evidence="11 12" key="1">
    <citation type="journal article" date="2013" name="BMC Genomics">
        <title>Reconstruction of the lipid metabolism for the microalga Monoraphidium neglectum from its genome sequence reveals characteristics suitable for biofuel production.</title>
        <authorList>
            <person name="Bogen C."/>
            <person name="Al-Dilaimi A."/>
            <person name="Albersmeier A."/>
            <person name="Wichmann J."/>
            <person name="Grundmann M."/>
            <person name="Rupp O."/>
            <person name="Lauersen K.J."/>
            <person name="Blifernez-Klassen O."/>
            <person name="Kalinowski J."/>
            <person name="Goesmann A."/>
            <person name="Mussgnug J.H."/>
            <person name="Kruse O."/>
        </authorList>
    </citation>
    <scope>NUCLEOTIDE SEQUENCE [LARGE SCALE GENOMIC DNA]</scope>
    <source>
        <strain evidence="11 12">SAG 48.87</strain>
    </source>
</reference>
<keyword evidence="5" id="KW-0648">Protein biosynthesis</keyword>
<keyword evidence="3" id="KW-0547">Nucleotide-binding</keyword>
<protein>
    <recommendedName>
        <fullName evidence="1">valine--tRNA ligase</fullName>
        <ecNumber evidence="1">6.1.1.9</ecNumber>
    </recommendedName>
    <alternativeName>
        <fullName evidence="7">Valyl-tRNA synthetase</fullName>
    </alternativeName>
</protein>
<dbReference type="InterPro" id="IPR033705">
    <property type="entry name" value="Anticodon_Ia_Val"/>
</dbReference>
<sequence>MTFLSTGAPLACLQAWAGIVLDDAAWRDLAAADYSSPAALAGLPLTERWVVSSLHQLVDRVTACQEGEDFSEAGQALYSFIWGEFADWYVEAAKTRMYGGDEAAAAATRGVLVYVFDRLLRLAHPFMPFITEELWQALPHQGDALIAAQWPAVGAAVDSQAVAQFEALKETVRLIRNARAEYGVEAARKIGAVAVAADPGLRDALQQEAAVLALLARLDPAQVRLRCCGMFD</sequence>
<dbReference type="Pfam" id="PF08264">
    <property type="entry name" value="Anticodon_1"/>
    <property type="match status" value="1"/>
</dbReference>
<evidence type="ECO:0000256" key="2">
    <source>
        <dbReference type="ARBA" id="ARBA00022598"/>
    </source>
</evidence>
<keyword evidence="12" id="KW-1185">Reference proteome</keyword>
<dbReference type="GO" id="GO:0005829">
    <property type="term" value="C:cytosol"/>
    <property type="evidence" value="ECO:0007669"/>
    <property type="project" value="TreeGrafter"/>
</dbReference>
<evidence type="ECO:0000313" key="11">
    <source>
        <dbReference type="EMBL" id="KIY92089.1"/>
    </source>
</evidence>
<dbReference type="SUPFAM" id="SSF47323">
    <property type="entry name" value="Anticodon-binding domain of a subclass of class I aminoacyl-tRNA synthetases"/>
    <property type="match status" value="1"/>
</dbReference>